<dbReference type="Proteomes" id="UP001301769">
    <property type="component" value="Unassembled WGS sequence"/>
</dbReference>
<gene>
    <name evidence="8" type="ORF">QBC37DRAFT_414774</name>
</gene>
<dbReference type="PROSITE" id="PS50850">
    <property type="entry name" value="MFS"/>
    <property type="match status" value="1"/>
</dbReference>
<proteinExistence type="inferred from homology"/>
<evidence type="ECO:0000313" key="9">
    <source>
        <dbReference type="Proteomes" id="UP001301769"/>
    </source>
</evidence>
<feature type="transmembrane region" description="Helical" evidence="6">
    <location>
        <begin position="458"/>
        <end position="481"/>
    </location>
</feature>
<dbReference type="InterPro" id="IPR011701">
    <property type="entry name" value="MFS"/>
</dbReference>
<dbReference type="SUPFAM" id="SSF103473">
    <property type="entry name" value="MFS general substrate transporter"/>
    <property type="match status" value="2"/>
</dbReference>
<dbReference type="PANTHER" id="PTHR23501:SF193">
    <property type="entry name" value="MULTIDRUG TRANSPORTER, PUTATIVE (AFU_ORTHOLOGUE AFUA_8G00940)-RELATED"/>
    <property type="match status" value="1"/>
</dbReference>
<dbReference type="Gene3D" id="1.20.1720.10">
    <property type="entry name" value="Multidrug resistance protein D"/>
    <property type="match status" value="1"/>
</dbReference>
<evidence type="ECO:0000256" key="4">
    <source>
        <dbReference type="ARBA" id="ARBA00022989"/>
    </source>
</evidence>
<feature type="transmembrane region" description="Helical" evidence="6">
    <location>
        <begin position="367"/>
        <end position="387"/>
    </location>
</feature>
<dbReference type="GO" id="GO:0005886">
    <property type="term" value="C:plasma membrane"/>
    <property type="evidence" value="ECO:0007669"/>
    <property type="project" value="TreeGrafter"/>
</dbReference>
<evidence type="ECO:0000256" key="3">
    <source>
        <dbReference type="ARBA" id="ARBA00022692"/>
    </source>
</evidence>
<dbReference type="Gene3D" id="1.20.1250.20">
    <property type="entry name" value="MFS general substrate transporter like domains"/>
    <property type="match status" value="1"/>
</dbReference>
<evidence type="ECO:0000256" key="6">
    <source>
        <dbReference type="SAM" id="Phobius"/>
    </source>
</evidence>
<reference evidence="8" key="2">
    <citation type="submission" date="2023-05" db="EMBL/GenBank/DDBJ databases">
        <authorList>
            <consortium name="Lawrence Berkeley National Laboratory"/>
            <person name="Steindorff A."/>
            <person name="Hensen N."/>
            <person name="Bonometti L."/>
            <person name="Westerberg I."/>
            <person name="Brannstrom I.O."/>
            <person name="Guillou S."/>
            <person name="Cros-Aarteil S."/>
            <person name="Calhoun S."/>
            <person name="Haridas S."/>
            <person name="Kuo A."/>
            <person name="Mondo S."/>
            <person name="Pangilinan J."/>
            <person name="Riley R."/>
            <person name="Labutti K."/>
            <person name="Andreopoulos B."/>
            <person name="Lipzen A."/>
            <person name="Chen C."/>
            <person name="Yanf M."/>
            <person name="Daum C."/>
            <person name="Ng V."/>
            <person name="Clum A."/>
            <person name="Ohm R."/>
            <person name="Martin F."/>
            <person name="Silar P."/>
            <person name="Natvig D."/>
            <person name="Lalanne C."/>
            <person name="Gautier V."/>
            <person name="Ament-Velasquez S.L."/>
            <person name="Kruys A."/>
            <person name="Hutchinson M.I."/>
            <person name="Powell A.J."/>
            <person name="Barry K."/>
            <person name="Miller A.N."/>
            <person name="Grigoriev I.V."/>
            <person name="Debuchy R."/>
            <person name="Gladieux P."/>
            <person name="Thoren M.H."/>
            <person name="Johannesson H."/>
        </authorList>
    </citation>
    <scope>NUCLEOTIDE SEQUENCE</scope>
    <source>
        <strain evidence="8">PSN293</strain>
    </source>
</reference>
<feature type="transmembrane region" description="Helical" evidence="6">
    <location>
        <begin position="262"/>
        <end position="282"/>
    </location>
</feature>
<accession>A0AAN6YGL0</accession>
<dbReference type="Pfam" id="PF07690">
    <property type="entry name" value="MFS_1"/>
    <property type="match status" value="1"/>
</dbReference>
<sequence>MKSSDQTQTREATAVPSNLTASGNLVLHHDEVAKNEPFVEPDQTVSSSSSSSPAATVLHGPKLWLVIAALYLGIYLVALELTMLSTVIPTLTNEFGTLNDVSWYESAYVLALCVFIPPVGKMYDQLPIKLVYLGFMALFELGILVCALAHSSPMFIAGRVVNGIGSAGLVSGALLIIGSACDPSIRPLVTAAAMSMISIGSMTGPIIAGVLTARSNWRWCFWMLLPLGAATMIITAAIKLPELNAKAPLRQALKTLHRKLDPLGFFLFAAATIMLLLVITWGGGHLAWSSPAIIGLLCGGLVVLALFVWSAKVQQDQSLIPPSCFRRRSVFIASFLMFLQGGATQIIPFFLPLWFQAILDDDPSQSAVRLLPSLIAMVLSIITFGALVRKLRYVPPWAIIGSMLTAIGSGLLSTLRPDATVGQWLGYQVLTHIGRGIAFQAPVIAVQEDVPVADSAMSLAVINLFMQLGLAVSVSAAQTIFRNQLPLLLDKYAPDIDAQTVIDTGATSVRELVSASDMPGFLQAYNLAITNMFYFSTAAAALACLLSFALPWKDISTVDALKPTINTSE</sequence>
<name>A0AAN6YGL0_9PEZI</name>
<evidence type="ECO:0000256" key="2">
    <source>
        <dbReference type="ARBA" id="ARBA00007520"/>
    </source>
</evidence>
<feature type="transmembrane region" description="Helical" evidence="6">
    <location>
        <begin position="394"/>
        <end position="412"/>
    </location>
</feature>
<comment type="subcellular location">
    <subcellularLocation>
        <location evidence="1">Membrane</location>
        <topology evidence="1">Multi-pass membrane protein</topology>
    </subcellularLocation>
</comment>
<keyword evidence="4 6" id="KW-1133">Transmembrane helix</keyword>
<keyword evidence="9" id="KW-1185">Reference proteome</keyword>
<feature type="transmembrane region" description="Helical" evidence="6">
    <location>
        <begin position="288"/>
        <end position="309"/>
    </location>
</feature>
<evidence type="ECO:0000256" key="5">
    <source>
        <dbReference type="ARBA" id="ARBA00023136"/>
    </source>
</evidence>
<dbReference type="PANTHER" id="PTHR23501">
    <property type="entry name" value="MAJOR FACILITATOR SUPERFAMILY"/>
    <property type="match status" value="1"/>
</dbReference>
<evidence type="ECO:0000256" key="1">
    <source>
        <dbReference type="ARBA" id="ARBA00004141"/>
    </source>
</evidence>
<evidence type="ECO:0000259" key="7">
    <source>
        <dbReference type="PROSITE" id="PS50850"/>
    </source>
</evidence>
<keyword evidence="3 6" id="KW-0812">Transmembrane</keyword>
<feature type="transmembrane region" description="Helical" evidence="6">
    <location>
        <begin position="219"/>
        <end position="241"/>
    </location>
</feature>
<feature type="transmembrane region" description="Helical" evidence="6">
    <location>
        <begin position="101"/>
        <end position="119"/>
    </location>
</feature>
<feature type="transmembrane region" description="Helical" evidence="6">
    <location>
        <begin position="131"/>
        <end position="150"/>
    </location>
</feature>
<organism evidence="8 9">
    <name type="scientific">Rhypophila decipiens</name>
    <dbReference type="NCBI Taxonomy" id="261697"/>
    <lineage>
        <taxon>Eukaryota</taxon>
        <taxon>Fungi</taxon>
        <taxon>Dikarya</taxon>
        <taxon>Ascomycota</taxon>
        <taxon>Pezizomycotina</taxon>
        <taxon>Sordariomycetes</taxon>
        <taxon>Sordariomycetidae</taxon>
        <taxon>Sordariales</taxon>
        <taxon>Naviculisporaceae</taxon>
        <taxon>Rhypophila</taxon>
    </lineage>
</organism>
<comment type="similarity">
    <text evidence="2">Belongs to the major facilitator superfamily. TCR/Tet family.</text>
</comment>
<dbReference type="InterPro" id="IPR036259">
    <property type="entry name" value="MFS_trans_sf"/>
</dbReference>
<reference evidence="8" key="1">
    <citation type="journal article" date="2023" name="Mol. Phylogenet. Evol.">
        <title>Genome-scale phylogeny and comparative genomics of the fungal order Sordariales.</title>
        <authorList>
            <person name="Hensen N."/>
            <person name="Bonometti L."/>
            <person name="Westerberg I."/>
            <person name="Brannstrom I.O."/>
            <person name="Guillou S."/>
            <person name="Cros-Aarteil S."/>
            <person name="Calhoun S."/>
            <person name="Haridas S."/>
            <person name="Kuo A."/>
            <person name="Mondo S."/>
            <person name="Pangilinan J."/>
            <person name="Riley R."/>
            <person name="LaButti K."/>
            <person name="Andreopoulos B."/>
            <person name="Lipzen A."/>
            <person name="Chen C."/>
            <person name="Yan M."/>
            <person name="Daum C."/>
            <person name="Ng V."/>
            <person name="Clum A."/>
            <person name="Steindorff A."/>
            <person name="Ohm R.A."/>
            <person name="Martin F."/>
            <person name="Silar P."/>
            <person name="Natvig D.O."/>
            <person name="Lalanne C."/>
            <person name="Gautier V."/>
            <person name="Ament-Velasquez S.L."/>
            <person name="Kruys A."/>
            <person name="Hutchinson M.I."/>
            <person name="Powell A.J."/>
            <person name="Barry K."/>
            <person name="Miller A.N."/>
            <person name="Grigoriev I.V."/>
            <person name="Debuchy R."/>
            <person name="Gladieux P."/>
            <person name="Hiltunen Thoren M."/>
            <person name="Johannesson H."/>
        </authorList>
    </citation>
    <scope>NUCLEOTIDE SEQUENCE</scope>
    <source>
        <strain evidence="8">PSN293</strain>
    </source>
</reference>
<evidence type="ECO:0000313" key="8">
    <source>
        <dbReference type="EMBL" id="KAK4217295.1"/>
    </source>
</evidence>
<dbReference type="GO" id="GO:0022857">
    <property type="term" value="F:transmembrane transporter activity"/>
    <property type="evidence" value="ECO:0007669"/>
    <property type="project" value="InterPro"/>
</dbReference>
<feature type="transmembrane region" description="Helical" evidence="6">
    <location>
        <begin position="156"/>
        <end position="177"/>
    </location>
</feature>
<feature type="transmembrane region" description="Helical" evidence="6">
    <location>
        <begin position="330"/>
        <end position="355"/>
    </location>
</feature>
<feature type="transmembrane region" description="Helical" evidence="6">
    <location>
        <begin position="424"/>
        <end position="446"/>
    </location>
</feature>
<comment type="caution">
    <text evidence="8">The sequence shown here is derived from an EMBL/GenBank/DDBJ whole genome shotgun (WGS) entry which is preliminary data.</text>
</comment>
<feature type="domain" description="Major facilitator superfamily (MFS) profile" evidence="7">
    <location>
        <begin position="66"/>
        <end position="555"/>
    </location>
</feature>
<dbReference type="InterPro" id="IPR020846">
    <property type="entry name" value="MFS_dom"/>
</dbReference>
<dbReference type="CDD" id="cd17502">
    <property type="entry name" value="MFS_Azr1_MDR_like"/>
    <property type="match status" value="1"/>
</dbReference>
<protein>
    <submittedName>
        <fullName evidence="8">Major facilitator superfamily-domain-containing protein</fullName>
    </submittedName>
</protein>
<feature type="transmembrane region" description="Helical" evidence="6">
    <location>
        <begin position="532"/>
        <end position="552"/>
    </location>
</feature>
<keyword evidence="5 6" id="KW-0472">Membrane</keyword>
<dbReference type="AlphaFoldDB" id="A0AAN6YGL0"/>
<dbReference type="EMBL" id="MU858060">
    <property type="protein sequence ID" value="KAK4217295.1"/>
    <property type="molecule type" value="Genomic_DNA"/>
</dbReference>
<feature type="transmembrane region" description="Helical" evidence="6">
    <location>
        <begin position="63"/>
        <end position="81"/>
    </location>
</feature>
<feature type="transmembrane region" description="Helical" evidence="6">
    <location>
        <begin position="189"/>
        <end position="213"/>
    </location>
</feature>